<evidence type="ECO:0000313" key="4">
    <source>
        <dbReference type="EMBL" id="CAB9502785.1"/>
    </source>
</evidence>
<dbReference type="PANTHER" id="PTHR10900:SF77">
    <property type="entry name" value="FI19380P1"/>
    <property type="match status" value="1"/>
</dbReference>
<evidence type="ECO:0000259" key="2">
    <source>
        <dbReference type="PROSITE" id="PS50213"/>
    </source>
</evidence>
<dbReference type="InterPro" id="IPR036378">
    <property type="entry name" value="FAS1_dom_sf"/>
</dbReference>
<dbReference type="GO" id="GO:0005615">
    <property type="term" value="C:extracellular space"/>
    <property type="evidence" value="ECO:0007669"/>
    <property type="project" value="TreeGrafter"/>
</dbReference>
<gene>
    <name evidence="4" type="ORF">SEMRO_146_G067560.1</name>
</gene>
<dbReference type="PANTHER" id="PTHR10900">
    <property type="entry name" value="PERIOSTIN-RELATED"/>
    <property type="match status" value="1"/>
</dbReference>
<dbReference type="InterPro" id="IPR038678">
    <property type="entry name" value="Spondin_N_sf"/>
</dbReference>
<name>A0A9N8DIY3_9STRA</name>
<dbReference type="EMBL" id="CAICTM010000145">
    <property type="protein sequence ID" value="CAB9502785.1"/>
    <property type="molecule type" value="Genomic_DNA"/>
</dbReference>
<dbReference type="Gene3D" id="2.30.180.10">
    <property type="entry name" value="FAS1 domain"/>
    <property type="match status" value="2"/>
</dbReference>
<proteinExistence type="predicted"/>
<dbReference type="PROSITE" id="PS51020">
    <property type="entry name" value="SPONDIN"/>
    <property type="match status" value="1"/>
</dbReference>
<feature type="domain" description="Spondin" evidence="3">
    <location>
        <begin position="44"/>
        <end position="235"/>
    </location>
</feature>
<dbReference type="Pfam" id="PF02469">
    <property type="entry name" value="Fasciclin"/>
    <property type="match status" value="1"/>
</dbReference>
<dbReference type="Pfam" id="PF06468">
    <property type="entry name" value="Spond_N"/>
    <property type="match status" value="1"/>
</dbReference>
<dbReference type="Gene3D" id="2.60.40.2130">
    <property type="entry name" value="F-spondin domain"/>
    <property type="match status" value="1"/>
</dbReference>
<reference evidence="4" key="1">
    <citation type="submission" date="2020-06" db="EMBL/GenBank/DDBJ databases">
        <authorList>
            <consortium name="Plant Systems Biology data submission"/>
        </authorList>
    </citation>
    <scope>NUCLEOTIDE SEQUENCE</scope>
    <source>
        <strain evidence="4">D6</strain>
    </source>
</reference>
<dbReference type="Proteomes" id="UP001153069">
    <property type="component" value="Unassembled WGS sequence"/>
</dbReference>
<dbReference type="PROSITE" id="PS50213">
    <property type="entry name" value="FAS1"/>
    <property type="match status" value="1"/>
</dbReference>
<evidence type="ECO:0000259" key="3">
    <source>
        <dbReference type="PROSITE" id="PS51020"/>
    </source>
</evidence>
<dbReference type="InterPro" id="IPR000782">
    <property type="entry name" value="FAS1_domain"/>
</dbReference>
<keyword evidence="1" id="KW-0732">Signal</keyword>
<sequence>MMLLLGRGVAVIVALTLTLSLLAESVFGAGNEEDVLIKNAGSTPATGGDASEKLWYSCTFRNLWTAERQPVNFPNEAKWTGPIAWTHTLQYQPWKASYPVTLGVEKLAEEGSTDALIQEFEQASTQVLHWPEYPAGSFSVNQRYFVHLPPLEASYEYPYMTFMAGMSPSPDWFTGFYSFWLMDEYTRTWYDHVKIQTKPWDAGTDAGTTYDAPDNDLDPQIPVERYVLRNAPEGGELRGPNGQNIPSVGELECLLTVGEEPLVLPEECDWIANPCCNETSDAATNNCRVLPNGEVPQTSPELQEVLQNRKVVTLALRFEVGFFEGTEIRDLEQAEIDGLLEQSKLFYESVLLGGQYADQFVSVNAQYIDSALNNRDTGLGIGFDFDLVVDFESGETAPGKIDVFDHLQNSDYQSFITEHLWMIQGIFFETQIVALIARVDETASSPRCPEPVVECPVPTRRETVICGDSNSPCEYGSECLAAAAGIYGCIPVEPTPTQRPQGINGGNSVLGVIQSDPELSEFAVALELSGLDSLLNENDKEFTVFAPSNQAIANDPVFSTYATMDGWIHHLRTNVQLMIVQNQVLTDADIFDAATTELVSLNGTLQISQPFAQVNLVSMERPNQAGSNGVVHTMDGVIKNYWREYTLRDVNQHDELVDGLSPILDRIQFDEPLMEFEPSGTSWIAARNRGYGNDSIALGFYPIVQELKDPNNAEFQNLTYMYNLIDFNLYEQDIERGFQLLVMPRAGVAHMWITKDMTKGLLRFNDAVLDRQAFASNGVTQIVTKPLIPPGLAMLMQFCADYTTINLKDMAQYYRSSEWNLRNLSKSIGTQQGSFSVFAPLQDGYGVFNIEVGVRISTLEWKRHLWDFLLHLTMEPAYTTDELYQLLEDAGGTMEVKMLSGFHTTFALDDEGELTIDGARLLKPYDMKGVDGYIHLVEQVPLPPSVLYTIYDQTQQNPDMTTVTRLIDTVQLGVFIDNLLPMTFFSAVNSAWDIIIPSLEIEDVLKNMMFELLWFDDYLADMDGQQITSVNGKKWNVQVFDDPDGEPLHYDPERSPVRIYISNADGPEGLTNCTFMYGPNRTNILARTGVIHHMDCLLLDYNYSKVDQQAPTFAPVQVTSSPSLASSQLLTSNPTTSSSECPEPHLALSVVVKNWQTSECIFGL</sequence>
<keyword evidence="5" id="KW-1185">Reference proteome</keyword>
<dbReference type="OrthoDB" id="44081at2759"/>
<feature type="chain" id="PRO_5040258457" evidence="1">
    <location>
        <begin position="29"/>
        <end position="1164"/>
    </location>
</feature>
<evidence type="ECO:0000313" key="5">
    <source>
        <dbReference type="Proteomes" id="UP001153069"/>
    </source>
</evidence>
<dbReference type="NCBIfam" id="NF038123">
    <property type="entry name" value="NF038123_dom"/>
    <property type="match status" value="1"/>
</dbReference>
<dbReference type="InterPro" id="IPR009465">
    <property type="entry name" value="Spondin_N"/>
</dbReference>
<dbReference type="InterPro" id="IPR050904">
    <property type="entry name" value="Adhesion/Biosynth-related"/>
</dbReference>
<dbReference type="AlphaFoldDB" id="A0A9N8DIY3"/>
<feature type="domain" description="FAS1" evidence="2">
    <location>
        <begin position="506"/>
        <end position="638"/>
    </location>
</feature>
<organism evidence="4 5">
    <name type="scientific">Seminavis robusta</name>
    <dbReference type="NCBI Taxonomy" id="568900"/>
    <lineage>
        <taxon>Eukaryota</taxon>
        <taxon>Sar</taxon>
        <taxon>Stramenopiles</taxon>
        <taxon>Ochrophyta</taxon>
        <taxon>Bacillariophyta</taxon>
        <taxon>Bacillariophyceae</taxon>
        <taxon>Bacillariophycidae</taxon>
        <taxon>Naviculales</taxon>
        <taxon>Naviculaceae</taxon>
        <taxon>Seminavis</taxon>
    </lineage>
</organism>
<accession>A0A9N8DIY3</accession>
<protein>
    <submittedName>
        <fullName evidence="4">Spondin-1</fullName>
    </submittedName>
</protein>
<feature type="signal peptide" evidence="1">
    <location>
        <begin position="1"/>
        <end position="28"/>
    </location>
</feature>
<dbReference type="SUPFAM" id="SSF82153">
    <property type="entry name" value="FAS1 domain"/>
    <property type="match status" value="3"/>
</dbReference>
<evidence type="ECO:0000256" key="1">
    <source>
        <dbReference type="SAM" id="SignalP"/>
    </source>
</evidence>
<comment type="caution">
    <text evidence="4">The sequence shown here is derived from an EMBL/GenBank/DDBJ whole genome shotgun (WGS) entry which is preliminary data.</text>
</comment>